<dbReference type="Pfam" id="PF01762">
    <property type="entry name" value="Galactosyl_T"/>
    <property type="match status" value="1"/>
</dbReference>
<evidence type="ECO:0000313" key="12">
    <source>
        <dbReference type="Proteomes" id="UP000675881"/>
    </source>
</evidence>
<sequence length="339" mass="39505">MVIGFCLYFLLLFKYWTELPISWRKIFKPLLQKSDSCQEKTHERFLNLSKIDLKLNYENSSNYKANKHLYNLTNKYRSNKKTELLIIIKTRVYAFKNRWKIRESWAKVLAKLSPYSAIVFIAGEGSSEKLGNETKTHGDILQGNFMDSYHNLTLKLISALKFASETIKWINEPKIIVVMDDDVFVNVPLLLKRINDLNKKCEGPYLLGHLYTNSRVEHDPPTYQFSSKWGVPSYMLTADVYPHYLHGLFTIMSFESSRCLLKESFQLPYFHIDDVFITGYCAIRCGIMPTQFNGIMNGHVELNAFNPGYHIAFPANQYNSEMYKKVLSYYNITDHSAKV</sequence>
<reference evidence="11" key="1">
    <citation type="submission" date="2021-02" db="EMBL/GenBank/DDBJ databases">
        <authorList>
            <person name="Bekaert M."/>
        </authorList>
    </citation>
    <scope>NUCLEOTIDE SEQUENCE</scope>
    <source>
        <strain evidence="11">IoA-00</strain>
    </source>
</reference>
<accession>A0A7R8H8V4</accession>
<dbReference type="Gene3D" id="3.90.550.50">
    <property type="match status" value="1"/>
</dbReference>
<evidence type="ECO:0000256" key="2">
    <source>
        <dbReference type="ARBA" id="ARBA00008661"/>
    </source>
</evidence>
<dbReference type="EMBL" id="HG994584">
    <property type="protein sequence ID" value="CAF2944979.1"/>
    <property type="molecule type" value="Genomic_DNA"/>
</dbReference>
<evidence type="ECO:0000256" key="9">
    <source>
        <dbReference type="ARBA" id="ARBA00023136"/>
    </source>
</evidence>
<organism evidence="11 12">
    <name type="scientific">Lepeophtheirus salmonis</name>
    <name type="common">Salmon louse</name>
    <name type="synonym">Caligus salmonis</name>
    <dbReference type="NCBI Taxonomy" id="72036"/>
    <lineage>
        <taxon>Eukaryota</taxon>
        <taxon>Metazoa</taxon>
        <taxon>Ecdysozoa</taxon>
        <taxon>Arthropoda</taxon>
        <taxon>Crustacea</taxon>
        <taxon>Multicrustacea</taxon>
        <taxon>Hexanauplia</taxon>
        <taxon>Copepoda</taxon>
        <taxon>Siphonostomatoida</taxon>
        <taxon>Caligidae</taxon>
        <taxon>Lepeophtheirus</taxon>
    </lineage>
</organism>
<dbReference type="PANTHER" id="PTHR11214:SF314">
    <property type="entry name" value="HEXOSYLTRANSFERASE"/>
    <property type="match status" value="1"/>
</dbReference>
<protein>
    <recommendedName>
        <fullName evidence="10">Hexosyltransferase</fullName>
        <ecNumber evidence="10">2.4.1.-</ecNumber>
    </recommendedName>
</protein>
<dbReference type="InterPro" id="IPR002659">
    <property type="entry name" value="Glyco_trans_31"/>
</dbReference>
<dbReference type="GO" id="GO:0006493">
    <property type="term" value="P:protein O-linked glycosylation"/>
    <property type="evidence" value="ECO:0007669"/>
    <property type="project" value="TreeGrafter"/>
</dbReference>
<dbReference type="PANTHER" id="PTHR11214">
    <property type="entry name" value="BETA-1,3-N-ACETYLGLUCOSAMINYLTRANSFERASE"/>
    <property type="match status" value="1"/>
</dbReference>
<evidence type="ECO:0000313" key="11">
    <source>
        <dbReference type="EMBL" id="CAF2944979.1"/>
    </source>
</evidence>
<evidence type="ECO:0000256" key="3">
    <source>
        <dbReference type="ARBA" id="ARBA00022676"/>
    </source>
</evidence>
<keyword evidence="7" id="KW-1133">Transmembrane helix</keyword>
<dbReference type="EC" id="2.4.1.-" evidence="10"/>
<comment type="subcellular location">
    <subcellularLocation>
        <location evidence="1 10">Golgi apparatus membrane</location>
        <topology evidence="1 10">Single-pass type II membrane protein</topology>
    </subcellularLocation>
</comment>
<keyword evidence="4 11" id="KW-0808">Transferase</keyword>
<keyword evidence="3 10" id="KW-0328">Glycosyltransferase</keyword>
<keyword evidence="6" id="KW-0735">Signal-anchor</keyword>
<keyword evidence="5" id="KW-0812">Transmembrane</keyword>
<evidence type="ECO:0000256" key="1">
    <source>
        <dbReference type="ARBA" id="ARBA00004323"/>
    </source>
</evidence>
<evidence type="ECO:0000256" key="4">
    <source>
        <dbReference type="ARBA" id="ARBA00022679"/>
    </source>
</evidence>
<name>A0A7R8H8V4_LEPSM</name>
<evidence type="ECO:0000256" key="5">
    <source>
        <dbReference type="ARBA" id="ARBA00022692"/>
    </source>
</evidence>
<dbReference type="Proteomes" id="UP000675881">
    <property type="component" value="Chromosome 5"/>
</dbReference>
<evidence type="ECO:0000256" key="6">
    <source>
        <dbReference type="ARBA" id="ARBA00022968"/>
    </source>
</evidence>
<dbReference type="GO" id="GO:0016758">
    <property type="term" value="F:hexosyltransferase activity"/>
    <property type="evidence" value="ECO:0007669"/>
    <property type="project" value="InterPro"/>
</dbReference>
<evidence type="ECO:0000256" key="10">
    <source>
        <dbReference type="RuleBase" id="RU363063"/>
    </source>
</evidence>
<dbReference type="GO" id="GO:0000139">
    <property type="term" value="C:Golgi membrane"/>
    <property type="evidence" value="ECO:0007669"/>
    <property type="project" value="UniProtKB-SubCell"/>
</dbReference>
<keyword evidence="12" id="KW-1185">Reference proteome</keyword>
<dbReference type="OrthoDB" id="5512589at2759"/>
<evidence type="ECO:0000256" key="8">
    <source>
        <dbReference type="ARBA" id="ARBA00023034"/>
    </source>
</evidence>
<keyword evidence="9" id="KW-0472">Membrane</keyword>
<evidence type="ECO:0000256" key="7">
    <source>
        <dbReference type="ARBA" id="ARBA00022989"/>
    </source>
</evidence>
<dbReference type="AlphaFoldDB" id="A0A7R8H8V4"/>
<comment type="similarity">
    <text evidence="2 10">Belongs to the glycosyltransferase 31 family.</text>
</comment>
<gene>
    <name evidence="11" type="ORF">LSAA_9548</name>
</gene>
<keyword evidence="8 10" id="KW-0333">Golgi apparatus</keyword>
<proteinExistence type="inferred from homology"/>